<dbReference type="Proteomes" id="UP000574332">
    <property type="component" value="Unassembled WGS sequence"/>
</dbReference>
<accession>A0A8E2A8E2</accession>
<dbReference type="Gene3D" id="3.90.550.10">
    <property type="entry name" value="Spore Coat Polysaccharide Biosynthesis Protein SpsA, Chain A"/>
    <property type="match status" value="1"/>
</dbReference>
<name>A0A8E2A8E2_9PORP</name>
<gene>
    <name evidence="2" type="ORF">F5613_002948</name>
</gene>
<organism evidence="2 3">
    <name type="scientific">Macellibacteroides fermentans</name>
    <dbReference type="NCBI Taxonomy" id="879969"/>
    <lineage>
        <taxon>Bacteria</taxon>
        <taxon>Pseudomonadati</taxon>
        <taxon>Bacteroidota</taxon>
        <taxon>Bacteroidia</taxon>
        <taxon>Bacteroidales</taxon>
        <taxon>Porphyromonadaceae</taxon>
        <taxon>Macellibacteroides</taxon>
    </lineage>
</organism>
<dbReference type="InterPro" id="IPR029044">
    <property type="entry name" value="Nucleotide-diphossugar_trans"/>
</dbReference>
<keyword evidence="2" id="KW-0328">Glycosyltransferase</keyword>
<proteinExistence type="predicted"/>
<dbReference type="SUPFAM" id="SSF53448">
    <property type="entry name" value="Nucleotide-diphospho-sugar transferases"/>
    <property type="match status" value="1"/>
</dbReference>
<dbReference type="AlphaFoldDB" id="A0A8E2A8E2"/>
<comment type="caution">
    <text evidence="2">The sequence shown here is derived from an EMBL/GenBank/DDBJ whole genome shotgun (WGS) entry which is preliminary data.</text>
</comment>
<sequence length="278" mass="32155">MTSESSVAIVMATYNGEKYLKNQIESILKQTYLNWTLYIGDDGSTDSTKTIIDYYAINYTNIVKVDTGTQNLGAKRRFMTLLESVQADYYMFSDQDDVWLENKIEISLNKIKSEETANPNRPVVVHTDLIVTDENLNHIHESFWKRSKIKPDVLNNVNYLGVFNCATGCTMIFNNHAKNVSLPMPDVAPMHDWWVTINTAKNGIIATIETPTILYRQHLSNVVGAREISSMYFIKKLIHIFSTLKGHQELFPFHKFINYGPVTKYYYYKVLYTIKRNF</sequence>
<dbReference type="InterPro" id="IPR001173">
    <property type="entry name" value="Glyco_trans_2-like"/>
</dbReference>
<dbReference type="CDD" id="cd04196">
    <property type="entry name" value="GT_2_like_d"/>
    <property type="match status" value="1"/>
</dbReference>
<evidence type="ECO:0000259" key="1">
    <source>
        <dbReference type="Pfam" id="PF00535"/>
    </source>
</evidence>
<dbReference type="EMBL" id="JACCCY010000004">
    <property type="protein sequence ID" value="NYI50786.1"/>
    <property type="molecule type" value="Genomic_DNA"/>
</dbReference>
<evidence type="ECO:0000313" key="3">
    <source>
        <dbReference type="Proteomes" id="UP000574332"/>
    </source>
</evidence>
<dbReference type="EC" id="2.4.1.-" evidence="2"/>
<dbReference type="GO" id="GO:0016758">
    <property type="term" value="F:hexosyltransferase activity"/>
    <property type="evidence" value="ECO:0007669"/>
    <property type="project" value="UniProtKB-ARBA"/>
</dbReference>
<dbReference type="PANTHER" id="PTHR22916:SF3">
    <property type="entry name" value="UDP-GLCNAC:BETAGAL BETA-1,3-N-ACETYLGLUCOSAMINYLTRANSFERASE-LIKE PROTEIN 1"/>
    <property type="match status" value="1"/>
</dbReference>
<feature type="domain" description="Glycosyltransferase 2-like" evidence="1">
    <location>
        <begin position="9"/>
        <end position="173"/>
    </location>
</feature>
<reference evidence="2 3" key="1">
    <citation type="submission" date="2020-07" db="EMBL/GenBank/DDBJ databases">
        <title>Genomic Encyclopedia of Type Strains, Phase IV (KMG-IV): sequencing the most valuable type-strain genomes for metagenomic binning, comparative biology and taxonomic classification.</title>
        <authorList>
            <person name="Goeker M."/>
        </authorList>
    </citation>
    <scope>NUCLEOTIDE SEQUENCE [LARGE SCALE GENOMIC DNA]</scope>
    <source>
        <strain evidence="2 3">DSM 23697</strain>
    </source>
</reference>
<keyword evidence="3" id="KW-1185">Reference proteome</keyword>
<protein>
    <submittedName>
        <fullName evidence="2">Rhamnosyltransferase</fullName>
        <ecNumber evidence="2">2.4.1.-</ecNumber>
    </submittedName>
</protein>
<dbReference type="RefSeq" id="WP_179400214.1">
    <property type="nucleotide sequence ID" value="NZ_JACCCY010000004.1"/>
</dbReference>
<evidence type="ECO:0000313" key="2">
    <source>
        <dbReference type="EMBL" id="NYI50786.1"/>
    </source>
</evidence>
<dbReference type="Pfam" id="PF00535">
    <property type="entry name" value="Glycos_transf_2"/>
    <property type="match status" value="1"/>
</dbReference>
<keyword evidence="2" id="KW-0808">Transferase</keyword>
<dbReference type="PANTHER" id="PTHR22916">
    <property type="entry name" value="GLYCOSYLTRANSFERASE"/>
    <property type="match status" value="1"/>
</dbReference>